<keyword evidence="10 12" id="KW-0131">Cell cycle</keyword>
<comment type="caution">
    <text evidence="15">The sequence shown here is derived from an EMBL/GenBank/DDBJ whole genome shotgun (WGS) entry which is preliminary data.</text>
</comment>
<evidence type="ECO:0000313" key="16">
    <source>
        <dbReference type="Proteomes" id="UP001210720"/>
    </source>
</evidence>
<dbReference type="PIRSF" id="PIRSF003095">
    <property type="entry name" value="Trigger_factor"/>
    <property type="match status" value="1"/>
</dbReference>
<keyword evidence="7 10" id="KW-0413">Isomerase</keyword>
<comment type="function">
    <text evidence="8 10">Involved in protein export. Acts as a chaperone by maintaining the newly synthesized protein in an open conformation. Functions as a peptidyl-prolyl cis-trans isomerase.</text>
</comment>
<evidence type="ECO:0000256" key="10">
    <source>
        <dbReference type="HAMAP-Rule" id="MF_00303"/>
    </source>
</evidence>
<dbReference type="NCBIfam" id="TIGR00115">
    <property type="entry name" value="tig"/>
    <property type="match status" value="1"/>
</dbReference>
<sequence length="443" mass="49146">MQVTETLNEGLKRGYSITVSAAELEAKVNEKLAEAQPEIEMKGFRKGKVPMPILKKQFGQRLLGESMQEAIDGAMNEHFEKSGDRPALQPEAKMTNEDWKEGDDVQVDMSYEALPEIPEVDLSGLKIEKMVVKADDASVDEALASLAETAQDFKDRKKGSKAKDGDQVVIDFVGKVDGEAFEGGSAEDYPLALGSNSFIPGFEDQLVGVKAGEEKAVEVKFPEEYGAENLAGKDAVFDVTVKAVKEPVAAEINDEMAQKFGAEDLDALKGQLRERLESEYTGAARAVMKRTVLDSLDDLVSFELPPTLVDAEAKQIAHQLWHEENPEVEGHDHPEVEPTEEHTKLAERRVRLGLLLAELGQKAEIEVTEAEMTQAIMNQARQYPGQERAFFDFVRQNAQMQQQMRAPIFEDKVIDHIAEGAQVTEKEVSKDELQKAVEELDEE</sequence>
<name>A0ABT4XRY9_9RHOB</name>
<comment type="subcellular location">
    <subcellularLocation>
        <location evidence="10">Cytoplasm</location>
    </subcellularLocation>
    <text evidence="10">About half TF is bound to the ribosome near the polypeptide exit tunnel while the other half is free in the cytoplasm.</text>
</comment>
<evidence type="ECO:0000256" key="13">
    <source>
        <dbReference type="SAM" id="MobiDB-lite"/>
    </source>
</evidence>
<dbReference type="RefSeq" id="WP_271432223.1">
    <property type="nucleotide sequence ID" value="NZ_JAQIOY010000002.1"/>
</dbReference>
<dbReference type="InterPro" id="IPR036611">
    <property type="entry name" value="Trigger_fac_ribosome-bd_sf"/>
</dbReference>
<evidence type="ECO:0000256" key="1">
    <source>
        <dbReference type="ARBA" id="ARBA00000971"/>
    </source>
</evidence>
<feature type="region of interest" description="Disordered" evidence="13">
    <location>
        <begin position="423"/>
        <end position="443"/>
    </location>
</feature>
<dbReference type="Pfam" id="PF05697">
    <property type="entry name" value="Trigger_N"/>
    <property type="match status" value="1"/>
</dbReference>
<dbReference type="InterPro" id="IPR008881">
    <property type="entry name" value="Trigger_fac_ribosome-bd_bac"/>
</dbReference>
<dbReference type="InterPro" id="IPR046357">
    <property type="entry name" value="PPIase_dom_sf"/>
</dbReference>
<dbReference type="InterPro" id="IPR001179">
    <property type="entry name" value="PPIase_FKBP_dom"/>
</dbReference>
<protein>
    <recommendedName>
        <fullName evidence="4 10">Trigger factor</fullName>
        <shortName evidence="10">TF</shortName>
        <ecNumber evidence="3 10">5.2.1.8</ecNumber>
    </recommendedName>
    <alternativeName>
        <fullName evidence="9 10">PPIase</fullName>
    </alternativeName>
</protein>
<evidence type="ECO:0000256" key="12">
    <source>
        <dbReference type="RuleBase" id="RU003914"/>
    </source>
</evidence>
<evidence type="ECO:0000256" key="4">
    <source>
        <dbReference type="ARBA" id="ARBA00016902"/>
    </source>
</evidence>
<dbReference type="SUPFAM" id="SSF102735">
    <property type="entry name" value="Trigger factor ribosome-binding domain"/>
    <property type="match status" value="1"/>
</dbReference>
<evidence type="ECO:0000313" key="15">
    <source>
        <dbReference type="EMBL" id="MDA7424729.1"/>
    </source>
</evidence>
<evidence type="ECO:0000259" key="14">
    <source>
        <dbReference type="PROSITE" id="PS50059"/>
    </source>
</evidence>
<evidence type="ECO:0000256" key="9">
    <source>
        <dbReference type="ARBA" id="ARBA00029986"/>
    </source>
</evidence>
<dbReference type="Pfam" id="PF00254">
    <property type="entry name" value="FKBP_C"/>
    <property type="match status" value="1"/>
</dbReference>
<dbReference type="PROSITE" id="PS50059">
    <property type="entry name" value="FKBP_PPIASE"/>
    <property type="match status" value="1"/>
</dbReference>
<dbReference type="EMBL" id="JAQIOY010000002">
    <property type="protein sequence ID" value="MDA7424729.1"/>
    <property type="molecule type" value="Genomic_DNA"/>
</dbReference>
<reference evidence="15 16" key="1">
    <citation type="submission" date="2023-01" db="EMBL/GenBank/DDBJ databases">
        <title>Thalassococcus onchidii sp. nov., isolated from a marine invertebrate from the South China Sea.</title>
        <authorList>
            <person name="Xu S."/>
            <person name="Liu Z."/>
            <person name="Xu Y."/>
        </authorList>
    </citation>
    <scope>NUCLEOTIDE SEQUENCE [LARGE SCALE GENOMIC DNA]</scope>
    <source>
        <strain evidence="15 16">KCTC 32084</strain>
    </source>
</reference>
<dbReference type="InterPro" id="IPR037041">
    <property type="entry name" value="Trigger_fac_C_sf"/>
</dbReference>
<keyword evidence="16" id="KW-1185">Reference proteome</keyword>
<feature type="domain" description="PPIase FKBP-type" evidence="14">
    <location>
        <begin position="165"/>
        <end position="247"/>
    </location>
</feature>
<keyword evidence="5 10" id="KW-0697">Rotamase</keyword>
<evidence type="ECO:0000256" key="6">
    <source>
        <dbReference type="ARBA" id="ARBA00023186"/>
    </source>
</evidence>
<evidence type="ECO:0000256" key="11">
    <source>
        <dbReference type="PROSITE-ProRule" id="PRU00277"/>
    </source>
</evidence>
<comment type="catalytic activity">
    <reaction evidence="1 10 11">
        <text>[protein]-peptidylproline (omega=180) = [protein]-peptidylproline (omega=0)</text>
        <dbReference type="Rhea" id="RHEA:16237"/>
        <dbReference type="Rhea" id="RHEA-COMP:10747"/>
        <dbReference type="Rhea" id="RHEA-COMP:10748"/>
        <dbReference type="ChEBI" id="CHEBI:83833"/>
        <dbReference type="ChEBI" id="CHEBI:83834"/>
        <dbReference type="EC" id="5.2.1.8"/>
    </reaction>
</comment>
<dbReference type="InterPro" id="IPR008880">
    <property type="entry name" value="Trigger_fac_C"/>
</dbReference>
<dbReference type="SUPFAM" id="SSF109998">
    <property type="entry name" value="Triger factor/SurA peptide-binding domain-like"/>
    <property type="match status" value="1"/>
</dbReference>
<evidence type="ECO:0000256" key="2">
    <source>
        <dbReference type="ARBA" id="ARBA00005464"/>
    </source>
</evidence>
<keyword evidence="6 10" id="KW-0143">Chaperone</keyword>
<dbReference type="PANTHER" id="PTHR30560">
    <property type="entry name" value="TRIGGER FACTOR CHAPERONE AND PEPTIDYL-PROLYL CIS/TRANS ISOMERASE"/>
    <property type="match status" value="1"/>
</dbReference>
<evidence type="ECO:0000256" key="3">
    <source>
        <dbReference type="ARBA" id="ARBA00013194"/>
    </source>
</evidence>
<dbReference type="GO" id="GO:0003755">
    <property type="term" value="F:peptidyl-prolyl cis-trans isomerase activity"/>
    <property type="evidence" value="ECO:0007669"/>
    <property type="project" value="UniProtKB-EC"/>
</dbReference>
<evidence type="ECO:0000256" key="7">
    <source>
        <dbReference type="ARBA" id="ARBA00023235"/>
    </source>
</evidence>
<dbReference type="SUPFAM" id="SSF54534">
    <property type="entry name" value="FKBP-like"/>
    <property type="match status" value="1"/>
</dbReference>
<evidence type="ECO:0000256" key="5">
    <source>
        <dbReference type="ARBA" id="ARBA00023110"/>
    </source>
</evidence>
<dbReference type="InterPro" id="IPR005215">
    <property type="entry name" value="Trig_fac"/>
</dbReference>
<keyword evidence="10 12" id="KW-0132">Cell division</keyword>
<gene>
    <name evidence="10 15" type="primary">tig</name>
    <name evidence="15" type="ORF">PFY00_08335</name>
</gene>
<evidence type="ECO:0000256" key="8">
    <source>
        <dbReference type="ARBA" id="ARBA00024849"/>
    </source>
</evidence>
<dbReference type="Gene3D" id="3.10.50.40">
    <property type="match status" value="1"/>
</dbReference>
<comment type="similarity">
    <text evidence="2 10 12">Belongs to the FKBP-type PPIase family. Tig subfamily.</text>
</comment>
<dbReference type="PANTHER" id="PTHR30560:SF3">
    <property type="entry name" value="TRIGGER FACTOR-LIKE PROTEIN TIG, CHLOROPLASTIC"/>
    <property type="match status" value="1"/>
</dbReference>
<dbReference type="Pfam" id="PF05698">
    <property type="entry name" value="Trigger_C"/>
    <property type="match status" value="1"/>
</dbReference>
<dbReference type="EC" id="5.2.1.8" evidence="3 10"/>
<organism evidence="15 16">
    <name type="scientific">Thalassococcus lentus</name>
    <dbReference type="NCBI Taxonomy" id="1210524"/>
    <lineage>
        <taxon>Bacteria</taxon>
        <taxon>Pseudomonadati</taxon>
        <taxon>Pseudomonadota</taxon>
        <taxon>Alphaproteobacteria</taxon>
        <taxon>Rhodobacterales</taxon>
        <taxon>Roseobacteraceae</taxon>
        <taxon>Thalassococcus</taxon>
    </lineage>
</organism>
<dbReference type="InterPro" id="IPR027304">
    <property type="entry name" value="Trigger_fact/SurA_dom_sf"/>
</dbReference>
<proteinExistence type="inferred from homology"/>
<keyword evidence="10" id="KW-0963">Cytoplasm</keyword>
<accession>A0ABT4XRY9</accession>
<dbReference type="Gene3D" id="3.30.70.1050">
    <property type="entry name" value="Trigger factor ribosome-binding domain"/>
    <property type="match status" value="1"/>
</dbReference>
<comment type="domain">
    <text evidence="10">Consists of 3 domains; the N-terminus binds the ribosome, the middle domain has PPIase activity, while the C-terminus has intrinsic chaperone activity on its own.</text>
</comment>
<dbReference type="Proteomes" id="UP001210720">
    <property type="component" value="Unassembled WGS sequence"/>
</dbReference>
<dbReference type="HAMAP" id="MF_00303">
    <property type="entry name" value="Trigger_factor_Tig"/>
    <property type="match status" value="1"/>
</dbReference>
<dbReference type="Gene3D" id="1.10.3120.10">
    <property type="entry name" value="Trigger factor, C-terminal domain"/>
    <property type="match status" value="1"/>
</dbReference>